<proteinExistence type="inferred from homology"/>
<dbReference type="OrthoDB" id="9798629at2"/>
<keyword evidence="6" id="KW-1003">Cell membrane</keyword>
<dbReference type="Proteomes" id="UP000247555">
    <property type="component" value="Unassembled WGS sequence"/>
</dbReference>
<evidence type="ECO:0000256" key="2">
    <source>
        <dbReference type="ARBA" id="ARBA00004249"/>
    </source>
</evidence>
<protein>
    <submittedName>
        <fullName evidence="14">Biopolymer transport protein ExbD</fullName>
    </submittedName>
</protein>
<keyword evidence="8 12" id="KW-0812">Transmembrane</keyword>
<comment type="similarity">
    <text evidence="3 12">Belongs to the ExbD/TolR family.</text>
</comment>
<keyword evidence="9 12" id="KW-0653">Protein transport</keyword>
<reference evidence="14 15" key="1">
    <citation type="submission" date="2018-05" db="EMBL/GenBank/DDBJ databases">
        <title>Genomic Encyclopedia of Type Strains, Phase IV (KMG-IV): sequencing the most valuable type-strain genomes for metagenomic binning, comparative biology and taxonomic classification.</title>
        <authorList>
            <person name="Goeker M."/>
        </authorList>
    </citation>
    <scope>NUCLEOTIDE SEQUENCE [LARGE SCALE GENOMIC DNA]</scope>
    <source>
        <strain evidence="14 15">DSM 29661</strain>
    </source>
</reference>
<keyword evidence="11 13" id="KW-0472">Membrane</keyword>
<keyword evidence="5 12" id="KW-0813">Transport</keyword>
<dbReference type="GO" id="GO:0022857">
    <property type="term" value="F:transmembrane transporter activity"/>
    <property type="evidence" value="ECO:0007669"/>
    <property type="project" value="InterPro"/>
</dbReference>
<organism evidence="14 15">
    <name type="scientific">Rivihabitans pingtungensis</name>
    <dbReference type="NCBI Taxonomy" id="1054498"/>
    <lineage>
        <taxon>Bacteria</taxon>
        <taxon>Pseudomonadati</taxon>
        <taxon>Pseudomonadota</taxon>
        <taxon>Betaproteobacteria</taxon>
        <taxon>Neisseriales</taxon>
        <taxon>Aquaspirillaceae</taxon>
        <taxon>Rivihabitans</taxon>
    </lineage>
</organism>
<evidence type="ECO:0000256" key="1">
    <source>
        <dbReference type="ARBA" id="ARBA00003540"/>
    </source>
</evidence>
<dbReference type="PANTHER" id="PTHR30558:SF12">
    <property type="entry name" value="BIOPOLYMER TRANSPORT PROTEIN EXBD"/>
    <property type="match status" value="1"/>
</dbReference>
<evidence type="ECO:0000256" key="12">
    <source>
        <dbReference type="RuleBase" id="RU003879"/>
    </source>
</evidence>
<evidence type="ECO:0000256" key="8">
    <source>
        <dbReference type="ARBA" id="ARBA00022692"/>
    </source>
</evidence>
<feature type="transmembrane region" description="Helical" evidence="13">
    <location>
        <begin position="20"/>
        <end position="40"/>
    </location>
</feature>
<dbReference type="PANTHER" id="PTHR30558">
    <property type="entry name" value="EXBD MEMBRANE COMPONENT OF PMF-DRIVEN MACROMOLECULE IMPORT SYSTEM"/>
    <property type="match status" value="1"/>
</dbReference>
<keyword evidence="10 13" id="KW-1133">Transmembrane helix</keyword>
<evidence type="ECO:0000313" key="15">
    <source>
        <dbReference type="Proteomes" id="UP000247555"/>
    </source>
</evidence>
<dbReference type="RefSeq" id="WP_110390502.1">
    <property type="nucleotide sequence ID" value="NZ_CALCOA010000291.1"/>
</dbReference>
<evidence type="ECO:0000313" key="14">
    <source>
        <dbReference type="EMBL" id="PXX79300.1"/>
    </source>
</evidence>
<evidence type="ECO:0000256" key="6">
    <source>
        <dbReference type="ARBA" id="ARBA00022475"/>
    </source>
</evidence>
<dbReference type="EMBL" id="QJKI01000007">
    <property type="protein sequence ID" value="PXX79300.1"/>
    <property type="molecule type" value="Genomic_DNA"/>
</dbReference>
<sequence>MAFGSFDKGSNAPMAEINTTPLVDVMLVLLVVFIITAPLLTHAVKVDLPKAAASAHEEKPEAIRLAINAQGELFWNDQPVAQDDLPARFAAATQANPLVELHLRADREARYDAVARAMAAAQGNGVAKIGFVTEAK</sequence>
<dbReference type="Gene3D" id="3.30.420.270">
    <property type="match status" value="1"/>
</dbReference>
<dbReference type="GO" id="GO:0015031">
    <property type="term" value="P:protein transport"/>
    <property type="evidence" value="ECO:0007669"/>
    <property type="project" value="UniProtKB-KW"/>
</dbReference>
<evidence type="ECO:0000256" key="3">
    <source>
        <dbReference type="ARBA" id="ARBA00005811"/>
    </source>
</evidence>
<comment type="function">
    <text evidence="1">Involved in the TonB-dependent energy-dependent transport of various receptor-bound substrates.</text>
</comment>
<evidence type="ECO:0000256" key="11">
    <source>
        <dbReference type="ARBA" id="ARBA00023136"/>
    </source>
</evidence>
<evidence type="ECO:0000256" key="5">
    <source>
        <dbReference type="ARBA" id="ARBA00022448"/>
    </source>
</evidence>
<accession>A0A318KNU8</accession>
<name>A0A318KNU8_9NEIS</name>
<keyword evidence="15" id="KW-1185">Reference proteome</keyword>
<dbReference type="GO" id="GO:0005886">
    <property type="term" value="C:plasma membrane"/>
    <property type="evidence" value="ECO:0007669"/>
    <property type="project" value="UniProtKB-SubCell"/>
</dbReference>
<evidence type="ECO:0000256" key="13">
    <source>
        <dbReference type="SAM" id="Phobius"/>
    </source>
</evidence>
<comment type="caution">
    <text evidence="14">The sequence shown here is derived from an EMBL/GenBank/DDBJ whole genome shotgun (WGS) entry which is preliminary data.</text>
</comment>
<evidence type="ECO:0000256" key="4">
    <source>
        <dbReference type="ARBA" id="ARBA00011471"/>
    </source>
</evidence>
<dbReference type="AlphaFoldDB" id="A0A318KNU8"/>
<comment type="subunit">
    <text evidence="4">The accessory proteins ExbB and ExbD seem to form a complex with TonB.</text>
</comment>
<dbReference type="Pfam" id="PF02472">
    <property type="entry name" value="ExbD"/>
    <property type="match status" value="1"/>
</dbReference>
<dbReference type="InterPro" id="IPR003400">
    <property type="entry name" value="ExbD"/>
</dbReference>
<evidence type="ECO:0000256" key="9">
    <source>
        <dbReference type="ARBA" id="ARBA00022927"/>
    </source>
</evidence>
<comment type="subcellular location">
    <subcellularLocation>
        <location evidence="2">Cell inner membrane</location>
        <topology evidence="2">Single-pass type II membrane protein</topology>
    </subcellularLocation>
    <subcellularLocation>
        <location evidence="12">Cell membrane</location>
        <topology evidence="12">Single-pass type II membrane protein</topology>
    </subcellularLocation>
</comment>
<evidence type="ECO:0000256" key="10">
    <source>
        <dbReference type="ARBA" id="ARBA00022989"/>
    </source>
</evidence>
<evidence type="ECO:0000256" key="7">
    <source>
        <dbReference type="ARBA" id="ARBA00022519"/>
    </source>
</evidence>
<gene>
    <name evidence="14" type="ORF">DFR34_10752</name>
</gene>
<keyword evidence="7" id="KW-0997">Cell inner membrane</keyword>